<dbReference type="PANTHER" id="PTHR14689:SF0">
    <property type="entry name" value="COILED-COIL DOMAIN-CONTAINING PROTEIN 82"/>
    <property type="match status" value="1"/>
</dbReference>
<evidence type="ECO:0000259" key="2">
    <source>
        <dbReference type="Pfam" id="PF13926"/>
    </source>
</evidence>
<feature type="compositionally biased region" description="Basic and acidic residues" evidence="1">
    <location>
        <begin position="115"/>
        <end position="130"/>
    </location>
</feature>
<dbReference type="PANTHER" id="PTHR14689">
    <property type="entry name" value="PHORBOL-ESTER_DAG-TYPE DOMAIN-CONTAINING PROTEIN"/>
    <property type="match status" value="1"/>
</dbReference>
<dbReference type="VEuPathDB" id="FungiDB:AFLA_008720"/>
<proteinExistence type="predicted"/>
<feature type="compositionally biased region" description="Acidic residues" evidence="1">
    <location>
        <begin position="256"/>
        <end position="271"/>
    </location>
</feature>
<sequence length="644" mass="73296">MPRTYGKRAKQTRLSFAPIALSQDSAEDADEKSGRKATLRYAHPSLPTIRSTRSQPNGPSSRSMSPVPFVKKSSADQQGSVSEAETSEQSTLTKKKKKKKPKKNRQEQRKKKDKKGKEEKDKKKSEDELPQHSTSETKVPVGRESESDGDEEALASARKVREAQALKRKRSQTPSDTAHSPSHNPSLSAKSSDSDAQDIISCPRRKIRRKLRRGPTQQPTIVLDDDDSDEGPISTPARKRRRAIDAQPPQTPEQNLDQDELDLREDLEDLQDSVVKETRTRGRLANSARAQRQQHLEALRRRRAGAKETNDERSGTPKSASESEGESNDEDGDETEGENTIMQPRFRQRNEDSDVESSVASDEDLDRYEDDFVLEDGTLGAPSSLPDMPFEFTRHAYKQLKDYFQDAVEWMVFNQLNPAFERSSPVYQVAFSKLEDEVKGRTGSQLISSVWNANFRNALMARPHMEVTGYPTLENHPCDACNRSGHPASSDMKLHGKAYSLETFEPLSDEASDAEEDGQERDRNGHVLPDENTRFLLGRHCKNRATMAHTLIHWRFRLNEWVVDHLKRMGYMSDKEVLRRSHWSQKKRAKKAAEAVGLMVYEGEIKKLWRDFHIDLRSARESIVCSFYQNLTFVLFIGYRLISI</sequence>
<feature type="compositionally biased region" description="Basic residues" evidence="1">
    <location>
        <begin position="93"/>
        <end position="114"/>
    </location>
</feature>
<dbReference type="EMBL" id="ML734647">
    <property type="protein sequence ID" value="KAB8243191.1"/>
    <property type="molecule type" value="Genomic_DNA"/>
</dbReference>
<dbReference type="AlphaFoldDB" id="A0A5N6GLF1"/>
<dbReference type="Proteomes" id="UP000325434">
    <property type="component" value="Unassembled WGS sequence"/>
</dbReference>
<feature type="compositionally biased region" description="Basic residues" evidence="1">
    <location>
        <begin position="203"/>
        <end position="213"/>
    </location>
</feature>
<feature type="region of interest" description="Disordered" evidence="1">
    <location>
        <begin position="508"/>
        <end position="527"/>
    </location>
</feature>
<reference evidence="3" key="1">
    <citation type="submission" date="2019-04" db="EMBL/GenBank/DDBJ databases">
        <title>Friends and foes A comparative genomics study of 23 Aspergillus species from section Flavi.</title>
        <authorList>
            <consortium name="DOE Joint Genome Institute"/>
            <person name="Kjaerbolling I."/>
            <person name="Vesth T."/>
            <person name="Frisvad J.C."/>
            <person name="Nybo J.L."/>
            <person name="Theobald S."/>
            <person name="Kildgaard S."/>
            <person name="Isbrandt T."/>
            <person name="Kuo A."/>
            <person name="Sato A."/>
            <person name="Lyhne E.K."/>
            <person name="Kogle M.E."/>
            <person name="Wiebenga A."/>
            <person name="Kun R.S."/>
            <person name="Lubbers R.J."/>
            <person name="Makela M.R."/>
            <person name="Barry K."/>
            <person name="Chovatia M."/>
            <person name="Clum A."/>
            <person name="Daum C."/>
            <person name="Haridas S."/>
            <person name="He G."/>
            <person name="LaButti K."/>
            <person name="Lipzen A."/>
            <person name="Mondo S."/>
            <person name="Riley R."/>
            <person name="Salamov A."/>
            <person name="Simmons B.A."/>
            <person name="Magnuson J.K."/>
            <person name="Henrissat B."/>
            <person name="Mortensen U.H."/>
            <person name="Larsen T.O."/>
            <person name="Devries R.P."/>
            <person name="Grigoriev I.V."/>
            <person name="Machida M."/>
            <person name="Baker S.E."/>
            <person name="Andersen M.R."/>
        </authorList>
    </citation>
    <scope>NUCLEOTIDE SEQUENCE [LARGE SCALE GENOMIC DNA]</scope>
    <source>
        <strain evidence="3">CBS 121.62</strain>
    </source>
</reference>
<protein>
    <recommendedName>
        <fullName evidence="2">DUF4211 domain-containing protein</fullName>
    </recommendedName>
</protein>
<feature type="compositionally biased region" description="Polar residues" evidence="1">
    <location>
        <begin position="75"/>
        <end position="92"/>
    </location>
</feature>
<organism evidence="3">
    <name type="scientific">Aspergillus flavus</name>
    <dbReference type="NCBI Taxonomy" id="5059"/>
    <lineage>
        <taxon>Eukaryota</taxon>
        <taxon>Fungi</taxon>
        <taxon>Dikarya</taxon>
        <taxon>Ascomycota</taxon>
        <taxon>Pezizomycotina</taxon>
        <taxon>Eurotiomycetes</taxon>
        <taxon>Eurotiomycetidae</taxon>
        <taxon>Eurotiales</taxon>
        <taxon>Aspergillaceae</taxon>
        <taxon>Aspergillus</taxon>
        <taxon>Aspergillus subgen. Circumdati</taxon>
    </lineage>
</organism>
<accession>A0A5N6GLF1</accession>
<feature type="compositionally biased region" description="Acidic residues" evidence="1">
    <location>
        <begin position="323"/>
        <end position="337"/>
    </location>
</feature>
<dbReference type="Pfam" id="PF13926">
    <property type="entry name" value="DUF4211"/>
    <property type="match status" value="1"/>
</dbReference>
<evidence type="ECO:0000313" key="3">
    <source>
        <dbReference type="EMBL" id="KAB8243191.1"/>
    </source>
</evidence>
<evidence type="ECO:0000256" key="1">
    <source>
        <dbReference type="SAM" id="MobiDB-lite"/>
    </source>
</evidence>
<feature type="compositionally biased region" description="Polar residues" evidence="1">
    <location>
        <begin position="48"/>
        <end position="64"/>
    </location>
</feature>
<feature type="compositionally biased region" description="Basic and acidic residues" evidence="1">
    <location>
        <begin position="294"/>
        <end position="315"/>
    </location>
</feature>
<gene>
    <name evidence="3" type="ORF">BDV35DRAFT_328632</name>
</gene>
<name>A0A5N6GLF1_ASPFL</name>
<feature type="region of interest" description="Disordered" evidence="1">
    <location>
        <begin position="16"/>
        <end position="362"/>
    </location>
</feature>
<feature type="compositionally biased region" description="Acidic residues" evidence="1">
    <location>
        <begin position="508"/>
        <end position="519"/>
    </location>
</feature>
<dbReference type="GO" id="GO:0005634">
    <property type="term" value="C:nucleus"/>
    <property type="evidence" value="ECO:0007669"/>
    <property type="project" value="TreeGrafter"/>
</dbReference>
<feature type="compositionally biased region" description="Polar residues" evidence="1">
    <location>
        <begin position="172"/>
        <end position="191"/>
    </location>
</feature>
<dbReference type="InterPro" id="IPR025451">
    <property type="entry name" value="DUF4211"/>
</dbReference>
<feature type="domain" description="DUF4211" evidence="2">
    <location>
        <begin position="371"/>
        <end position="504"/>
    </location>
</feature>
<dbReference type="VEuPathDB" id="FungiDB:F9C07_2285961"/>